<dbReference type="GO" id="GO:0030036">
    <property type="term" value="P:actin cytoskeleton organization"/>
    <property type="evidence" value="ECO:0007669"/>
    <property type="project" value="InterPro"/>
</dbReference>
<dbReference type="FunFam" id="2.60.40.10:FF:001145">
    <property type="entry name" value="Jitterbug, isoform I"/>
    <property type="match status" value="1"/>
</dbReference>
<keyword evidence="2" id="KW-0677">Repeat</keyword>
<dbReference type="InterPro" id="IPR001298">
    <property type="entry name" value="Filamin/ABP280_rpt"/>
</dbReference>
<dbReference type="InterPro" id="IPR001715">
    <property type="entry name" value="CH_dom"/>
</dbReference>
<feature type="domain" description="Calponin-homology (CH)" evidence="4">
    <location>
        <begin position="1"/>
        <end position="97"/>
    </location>
</feature>
<comment type="similarity">
    <text evidence="1">Belongs to the filamin family.</text>
</comment>
<feature type="repeat" description="Filamin" evidence="3">
    <location>
        <begin position="664"/>
        <end position="757"/>
    </location>
</feature>
<dbReference type="InterPro" id="IPR017868">
    <property type="entry name" value="Filamin/ABP280_repeat-like"/>
</dbReference>
<feature type="repeat" description="Filamin" evidence="3">
    <location>
        <begin position="372"/>
        <end position="472"/>
    </location>
</feature>
<organism evidence="5 6">
    <name type="scientific">Patella caerulea</name>
    <name type="common">Rayed Mediterranean limpet</name>
    <dbReference type="NCBI Taxonomy" id="87958"/>
    <lineage>
        <taxon>Eukaryota</taxon>
        <taxon>Metazoa</taxon>
        <taxon>Spiralia</taxon>
        <taxon>Lophotrochozoa</taxon>
        <taxon>Mollusca</taxon>
        <taxon>Gastropoda</taxon>
        <taxon>Patellogastropoda</taxon>
        <taxon>Patelloidea</taxon>
        <taxon>Patellidae</taxon>
        <taxon>Patella</taxon>
    </lineage>
</organism>
<dbReference type="InterPro" id="IPR036872">
    <property type="entry name" value="CH_dom_sf"/>
</dbReference>
<dbReference type="CDD" id="cd21185">
    <property type="entry name" value="CH_jitterbug-like_rpt3"/>
    <property type="match status" value="1"/>
</dbReference>
<evidence type="ECO:0000259" key="4">
    <source>
        <dbReference type="PROSITE" id="PS50021"/>
    </source>
</evidence>
<dbReference type="PANTHER" id="PTHR38537:SF16">
    <property type="entry name" value="CALPONIN-HOMOLOGY (CH) DOMAIN-CONTAINING PROTEIN"/>
    <property type="match status" value="1"/>
</dbReference>
<evidence type="ECO:0000313" key="6">
    <source>
        <dbReference type="Proteomes" id="UP001347796"/>
    </source>
</evidence>
<accession>A0AAN8KGF1</accession>
<dbReference type="SUPFAM" id="SSF81296">
    <property type="entry name" value="E set domains"/>
    <property type="match status" value="7"/>
</dbReference>
<dbReference type="PANTHER" id="PTHR38537">
    <property type="entry name" value="JITTERBUG, ISOFORM N"/>
    <property type="match status" value="1"/>
</dbReference>
<dbReference type="SMART" id="SM00033">
    <property type="entry name" value="CH"/>
    <property type="match status" value="2"/>
</dbReference>
<dbReference type="InterPro" id="IPR014756">
    <property type="entry name" value="Ig_E-set"/>
</dbReference>
<feature type="repeat" description="Filamin" evidence="3">
    <location>
        <begin position="852"/>
        <end position="948"/>
    </location>
</feature>
<feature type="repeat" description="Filamin" evidence="3">
    <location>
        <begin position="592"/>
        <end position="660"/>
    </location>
</feature>
<dbReference type="SUPFAM" id="SSF47576">
    <property type="entry name" value="Calponin-homology domain, CH-domain"/>
    <property type="match status" value="2"/>
</dbReference>
<name>A0AAN8KGF1_PATCE</name>
<evidence type="ECO:0000313" key="5">
    <source>
        <dbReference type="EMBL" id="KAK6194797.1"/>
    </source>
</evidence>
<dbReference type="EMBL" id="JAZGQO010000001">
    <property type="protein sequence ID" value="KAK6194797.1"/>
    <property type="molecule type" value="Genomic_DNA"/>
</dbReference>
<feature type="domain" description="Calponin-homology (CH)" evidence="4">
    <location>
        <begin position="98"/>
        <end position="198"/>
    </location>
</feature>
<evidence type="ECO:0000256" key="2">
    <source>
        <dbReference type="ARBA" id="ARBA00022737"/>
    </source>
</evidence>
<dbReference type="PROSITE" id="PS50021">
    <property type="entry name" value="CH"/>
    <property type="match status" value="2"/>
</dbReference>
<dbReference type="Pfam" id="PF00630">
    <property type="entry name" value="Filamin"/>
    <property type="match status" value="4"/>
</dbReference>
<dbReference type="AlphaFoldDB" id="A0AAN8KGF1"/>
<protein>
    <recommendedName>
        <fullName evidence="4">Calponin-homology (CH) domain-containing protein</fullName>
    </recommendedName>
</protein>
<dbReference type="Gene3D" id="2.60.40.10">
    <property type="entry name" value="Immunoglobulins"/>
    <property type="match status" value="7"/>
</dbReference>
<feature type="repeat" description="Filamin" evidence="3">
    <location>
        <begin position="219"/>
        <end position="292"/>
    </location>
</feature>
<keyword evidence="6" id="KW-1185">Reference proteome</keyword>
<comment type="caution">
    <text evidence="5">The sequence shown here is derived from an EMBL/GenBank/DDBJ whole genome shotgun (WGS) entry which is preliminary data.</text>
</comment>
<evidence type="ECO:0000256" key="3">
    <source>
        <dbReference type="PROSITE-ProRule" id="PRU00087"/>
    </source>
</evidence>
<gene>
    <name evidence="5" type="ORF">SNE40_000352</name>
</gene>
<reference evidence="5 6" key="1">
    <citation type="submission" date="2024-01" db="EMBL/GenBank/DDBJ databases">
        <title>The genome of the rayed Mediterranean limpet Patella caerulea (Linnaeus, 1758).</title>
        <authorList>
            <person name="Anh-Thu Weber A."/>
            <person name="Halstead-Nussloch G."/>
        </authorList>
    </citation>
    <scope>NUCLEOTIDE SEQUENCE [LARGE SCALE GENOMIC DNA]</scope>
    <source>
        <strain evidence="5">AATW-2023a</strain>
        <tissue evidence="5">Whole specimen</tissue>
    </source>
</reference>
<feature type="repeat" description="Filamin" evidence="3">
    <location>
        <begin position="758"/>
        <end position="851"/>
    </location>
</feature>
<dbReference type="Gene3D" id="1.10.418.10">
    <property type="entry name" value="Calponin-like domain"/>
    <property type="match status" value="2"/>
</dbReference>
<dbReference type="GO" id="GO:0051015">
    <property type="term" value="F:actin filament binding"/>
    <property type="evidence" value="ECO:0007669"/>
    <property type="project" value="InterPro"/>
</dbReference>
<sequence>MAWFTSVLPELKITNFSSDWSDGIALNALLEMCRPGSSPNWKQLHSKNRVENCRLAMTLAKDLLNIPIMISPEDFASSALDEMSAMTYLSYFIKKDSPGYYATLNWVCRQLRTTTVSNLSTDWNDGYYLCGIVQSVGGNIPGWPDLDRNDYIANCRLGMETAKAMGIDPILTPEEMADPSVDHLTIMAYLSKFKSYQPIQEDKKEKIILICDIIKALQDEQVKFKVELPDSTLDKLKLKVEVKSKNHVVTCNAAWKDNRGEYLFTPRETGKHTIHVYFDNEEMSWSPDEFEVEADLAKVKISSDDIYCKVDGQWQVKIDVSRAKDTSISIISTNPVGKSEDVPVVKTNDVIIGSIRPRIVGKWTVTTYMNGHKSSDELFFNVFNPNFCSLTGPDYLLVGEKATFTVDSTEAGSDEVDLQVYNKQDRPLGDFETNTIGHHTELTFCPKIAGRYKVAGEMYEENISGSPVYIEVHDTSQVIPSGDGLFKAAKGEKATFTVNTNRIKGNLSVSIKVNNEDVKVKESRLFEGYYEYEYIPFKPGQYVINLSFSGLRVKGSPYYVQVSDQSSITMITDLSNLKDENDFLVLDYKTDTKLVFNIANAGPGNLRSEILSPSGKRAAKVEQGADTAKVTFQAEQKGDHYIHIYWNESPLAVSPILAYCDGPVLPIDHSKVVLRGEGCKRARKGVMAEFIVDGRLAGPGKCRVILKGVNNTVDVNVKDIKYNRYRCTYTSHITGGFLLYVYWSNELLPECPVKLSIGDKGAAAKVSVYGDGLKGGIAGEDVPVYVDAKEAGPGVVTAICSSQHHQAECHVKDEENGEFIIWVRPTEPGKYLLIVQFDGTDVPGSPFVIRIVEPPDASKVRAFGPGIENGLISNYQSRFLVETQGAGAGKLAVRIRGPKAAFKAEMKREGKNDRTILCFYDPSEIGLYTITILWSGEEIPGSPFNVHIFESRDEMFEFEEKSGNYSHVIEDEQWRTEI</sequence>
<dbReference type="InterPro" id="IPR013783">
    <property type="entry name" value="Ig-like_fold"/>
</dbReference>
<dbReference type="PROSITE" id="PS50194">
    <property type="entry name" value="FILAMIN_REPEAT"/>
    <property type="match status" value="7"/>
</dbReference>
<dbReference type="Proteomes" id="UP001347796">
    <property type="component" value="Unassembled WGS sequence"/>
</dbReference>
<dbReference type="Pfam" id="PF00307">
    <property type="entry name" value="CH"/>
    <property type="match status" value="2"/>
</dbReference>
<dbReference type="SMART" id="SM00557">
    <property type="entry name" value="IG_FLMN"/>
    <property type="match status" value="5"/>
</dbReference>
<dbReference type="InterPro" id="IPR044801">
    <property type="entry name" value="Filamin"/>
</dbReference>
<evidence type="ECO:0000256" key="1">
    <source>
        <dbReference type="ARBA" id="ARBA00009238"/>
    </source>
</evidence>
<feature type="repeat" description="Filamin" evidence="3">
    <location>
        <begin position="470"/>
        <end position="562"/>
    </location>
</feature>
<proteinExistence type="inferred from homology"/>